<dbReference type="VEuPathDB" id="FungiDB:BO78DRAFT_320242"/>
<feature type="compositionally biased region" description="Polar residues" evidence="1">
    <location>
        <begin position="69"/>
        <end position="89"/>
    </location>
</feature>
<feature type="compositionally biased region" description="Polar residues" evidence="1">
    <location>
        <begin position="775"/>
        <end position="795"/>
    </location>
</feature>
<feature type="compositionally biased region" description="Polar residues" evidence="1">
    <location>
        <begin position="612"/>
        <end position="633"/>
    </location>
</feature>
<feature type="region of interest" description="Disordered" evidence="1">
    <location>
        <begin position="413"/>
        <end position="442"/>
    </location>
</feature>
<name>A0A319E399_ASPSB</name>
<feature type="compositionally biased region" description="Basic and acidic residues" evidence="1">
    <location>
        <begin position="227"/>
        <end position="236"/>
    </location>
</feature>
<accession>A0A319E399</accession>
<feature type="compositionally biased region" description="Basic and acidic residues" evidence="1">
    <location>
        <begin position="23"/>
        <end position="36"/>
    </location>
</feature>
<feature type="compositionally biased region" description="Low complexity" evidence="1">
    <location>
        <begin position="191"/>
        <end position="226"/>
    </location>
</feature>
<evidence type="ECO:0000313" key="2">
    <source>
        <dbReference type="EMBL" id="PYI04471.1"/>
    </source>
</evidence>
<dbReference type="EMBL" id="KZ826368">
    <property type="protein sequence ID" value="PYI04471.1"/>
    <property type="molecule type" value="Genomic_DNA"/>
</dbReference>
<gene>
    <name evidence="2" type="ORF">BO78DRAFT_320242</name>
</gene>
<organism evidence="2 3">
    <name type="scientific">Aspergillus sclerotiicarbonarius (strain CBS 121057 / IBT 28362)</name>
    <dbReference type="NCBI Taxonomy" id="1448318"/>
    <lineage>
        <taxon>Eukaryota</taxon>
        <taxon>Fungi</taxon>
        <taxon>Dikarya</taxon>
        <taxon>Ascomycota</taxon>
        <taxon>Pezizomycotina</taxon>
        <taxon>Eurotiomycetes</taxon>
        <taxon>Eurotiomycetidae</taxon>
        <taxon>Eurotiales</taxon>
        <taxon>Aspergillaceae</taxon>
        <taxon>Aspergillus</taxon>
        <taxon>Aspergillus subgen. Circumdati</taxon>
    </lineage>
</organism>
<feature type="region of interest" description="Disordered" evidence="1">
    <location>
        <begin position="500"/>
        <end position="523"/>
    </location>
</feature>
<evidence type="ECO:0000256" key="1">
    <source>
        <dbReference type="SAM" id="MobiDB-lite"/>
    </source>
</evidence>
<feature type="region of interest" description="Disordered" evidence="1">
    <location>
        <begin position="536"/>
        <end position="642"/>
    </location>
</feature>
<evidence type="ECO:0000313" key="3">
    <source>
        <dbReference type="Proteomes" id="UP000248423"/>
    </source>
</evidence>
<dbReference type="Proteomes" id="UP000248423">
    <property type="component" value="Unassembled WGS sequence"/>
</dbReference>
<feature type="compositionally biased region" description="Polar residues" evidence="1">
    <location>
        <begin position="755"/>
        <end position="768"/>
    </location>
</feature>
<feature type="compositionally biased region" description="Basic residues" evidence="1">
    <location>
        <begin position="1"/>
        <end position="12"/>
    </location>
</feature>
<feature type="region of interest" description="Disordered" evidence="1">
    <location>
        <begin position="755"/>
        <end position="795"/>
    </location>
</feature>
<feature type="region of interest" description="Disordered" evidence="1">
    <location>
        <begin position="378"/>
        <end position="398"/>
    </location>
</feature>
<dbReference type="AlphaFoldDB" id="A0A319E399"/>
<dbReference type="STRING" id="1448318.A0A319E399"/>
<dbReference type="OrthoDB" id="5386674at2759"/>
<feature type="region of interest" description="Disordered" evidence="1">
    <location>
        <begin position="1"/>
        <end position="89"/>
    </location>
</feature>
<feature type="compositionally biased region" description="Basic and acidic residues" evidence="1">
    <location>
        <begin position="576"/>
        <end position="588"/>
    </location>
</feature>
<feature type="region of interest" description="Disordered" evidence="1">
    <location>
        <begin position="167"/>
        <end position="253"/>
    </location>
</feature>
<feature type="compositionally biased region" description="Polar residues" evidence="1">
    <location>
        <begin position="543"/>
        <end position="559"/>
    </location>
</feature>
<proteinExistence type="predicted"/>
<keyword evidence="3" id="KW-1185">Reference proteome</keyword>
<protein>
    <submittedName>
        <fullName evidence="2">Uncharacterized protein</fullName>
    </submittedName>
</protein>
<reference evidence="2 3" key="1">
    <citation type="submission" date="2018-02" db="EMBL/GenBank/DDBJ databases">
        <title>The genomes of Aspergillus section Nigri reveals drivers in fungal speciation.</title>
        <authorList>
            <consortium name="DOE Joint Genome Institute"/>
            <person name="Vesth T.C."/>
            <person name="Nybo J."/>
            <person name="Theobald S."/>
            <person name="Brandl J."/>
            <person name="Frisvad J.C."/>
            <person name="Nielsen K.F."/>
            <person name="Lyhne E.K."/>
            <person name="Kogle M.E."/>
            <person name="Kuo A."/>
            <person name="Riley R."/>
            <person name="Clum A."/>
            <person name="Nolan M."/>
            <person name="Lipzen A."/>
            <person name="Salamov A."/>
            <person name="Henrissat B."/>
            <person name="Wiebenga A."/>
            <person name="De vries R.P."/>
            <person name="Grigoriev I.V."/>
            <person name="Mortensen U.H."/>
            <person name="Andersen M.R."/>
            <person name="Baker S.E."/>
        </authorList>
    </citation>
    <scope>NUCLEOTIDE SEQUENCE [LARGE SCALE GENOMIC DNA]</scope>
    <source>
        <strain evidence="2 3">CBS 121057</strain>
    </source>
</reference>
<feature type="compositionally biased region" description="Basic and acidic residues" evidence="1">
    <location>
        <begin position="49"/>
        <end position="68"/>
    </location>
</feature>
<sequence length="828" mass="92198">MDRSGQSRKPRRSSFSQHLQRVFHLDKHVNQEKSSRFSDPLETGITRSHRQEQRELPHTDKTIIRDYTSKSVSTISTNEDVDSQAPQDSELSVLNKGGLENSSTYSISQGMSQISDHSLVVNFPPEQESSDSSIWINKAVHKNERRATRRLEAERIELEKKLLKLEQTEPDQGRSLQRKETRRLTKKQPIRSSSRASSVSADESRSSTRFSSLFSSSQRTSRSRSSSLKESDRELPKFPPLDAREALSGPDLGLQSIRPHVTLAMPERFGTVISKKLAINNALLPHQHGASTEANTTSIESKINEASHHRYHNEKSLLHEQGPLQIYRADTEDNTHRVASRAPSSPALPADLDRMSFAATLNLETRGFEAVQAFGHHHSSTIPLPKPTTKLENHPHRNSRSIWKARVASDLVPPTAISPGQPSAALQGELSKTPSNKSSADRYLQRHHKTYIPSPLAESSTLDGNSSLSFNSEKATTILKLQASGDAEQAPSSVFAKKDGHFKYGQSHPQSTKRLLTRDVKRGEGVHYPPISIIRRSQERSPARTSYPWSYDTTRNSSVDLGGHEVKQVGRGRNMRFQDRRLPDKTHAFQENLPRGSQSAPQSRRLEACHTPSKSKISQRSESNSSLATTSEEPQSEDYDTADEARSPILLPRHDNVLQVRCPDNATIPKGVDITDGDIFGLGTSTATVSKIPEARTNGRMVDVRNSQADRSIDMHFVICCHCNHWHDMPSEVYAKLSPPGTPSVARARRLSITQEKISNSTKHTLSSLPKGKLSGQSSNLSDSGHSASTMKPQVPTSTVPCCWCSHDMDRSCCQGWTTIVHMCQRHH</sequence>